<keyword evidence="7" id="KW-1185">Reference proteome</keyword>
<feature type="compositionally biased region" description="Low complexity" evidence="3">
    <location>
        <begin position="429"/>
        <end position="450"/>
    </location>
</feature>
<dbReference type="InterPro" id="IPR001764">
    <property type="entry name" value="Glyco_hydro_3_N"/>
</dbReference>
<dbReference type="InterPro" id="IPR051915">
    <property type="entry name" value="Cellulose_Degrad_GH3"/>
</dbReference>
<evidence type="ECO:0000259" key="4">
    <source>
        <dbReference type="SMART" id="SM01217"/>
    </source>
</evidence>
<evidence type="ECO:0000313" key="6">
    <source>
        <dbReference type="EMBL" id="SDM94057.1"/>
    </source>
</evidence>
<dbReference type="Pfam" id="PF01915">
    <property type="entry name" value="Glyco_hydro_3_C"/>
    <property type="match status" value="1"/>
</dbReference>
<dbReference type="EMBL" id="LIPY01000117">
    <property type="protein sequence ID" value="KWX73639.1"/>
    <property type="molecule type" value="Genomic_DNA"/>
</dbReference>
<dbReference type="PRINTS" id="PR00133">
    <property type="entry name" value="GLHYDRLASE3"/>
</dbReference>
<dbReference type="InterPro" id="IPR036881">
    <property type="entry name" value="Glyco_hydro_3_C_sf"/>
</dbReference>
<dbReference type="SUPFAM" id="SSF51445">
    <property type="entry name" value="(Trans)glycosidases"/>
    <property type="match status" value="1"/>
</dbReference>
<dbReference type="Pfam" id="PF00933">
    <property type="entry name" value="Glyco_hydro_3"/>
    <property type="match status" value="1"/>
</dbReference>
<dbReference type="RefSeq" id="WP_062524449.1">
    <property type="nucleotide sequence ID" value="NZ_CP048429.1"/>
</dbReference>
<dbReference type="Proteomes" id="UP000182783">
    <property type="component" value="Unassembled WGS sequence"/>
</dbReference>
<dbReference type="PANTHER" id="PTHR30620:SF123">
    <property type="entry name" value="BETA-XYLOSIDASE"/>
    <property type="match status" value="1"/>
</dbReference>
<evidence type="ECO:0000256" key="1">
    <source>
        <dbReference type="ARBA" id="ARBA00005336"/>
    </source>
</evidence>
<dbReference type="SUPFAM" id="SSF52279">
    <property type="entry name" value="Beta-D-glucan exohydrolase, C-terminal domain"/>
    <property type="match status" value="1"/>
</dbReference>
<evidence type="ECO:0000313" key="5">
    <source>
        <dbReference type="EMBL" id="KWX73639.1"/>
    </source>
</evidence>
<dbReference type="Gene3D" id="2.60.40.10">
    <property type="entry name" value="Immunoglobulins"/>
    <property type="match status" value="1"/>
</dbReference>
<dbReference type="InterPro" id="IPR017853">
    <property type="entry name" value="GH"/>
</dbReference>
<evidence type="ECO:0000313" key="7">
    <source>
        <dbReference type="Proteomes" id="UP000070252"/>
    </source>
</evidence>
<dbReference type="Gene3D" id="3.40.50.1700">
    <property type="entry name" value="Glycoside hydrolase family 3 C-terminal domain"/>
    <property type="match status" value="1"/>
</dbReference>
<dbReference type="InterPro" id="IPR013783">
    <property type="entry name" value="Ig-like_fold"/>
</dbReference>
<feature type="domain" description="Fibronectin type III-like" evidence="4">
    <location>
        <begin position="725"/>
        <end position="794"/>
    </location>
</feature>
<dbReference type="InterPro" id="IPR036962">
    <property type="entry name" value="Glyco_hydro_3_N_sf"/>
</dbReference>
<dbReference type="EMBL" id="FNGM01000021">
    <property type="protein sequence ID" value="SDM94057.1"/>
    <property type="molecule type" value="Genomic_DNA"/>
</dbReference>
<evidence type="ECO:0000256" key="3">
    <source>
        <dbReference type="SAM" id="MobiDB-lite"/>
    </source>
</evidence>
<evidence type="ECO:0000256" key="2">
    <source>
        <dbReference type="ARBA" id="ARBA00022801"/>
    </source>
</evidence>
<name>A0A1G9XBK5_9BACL</name>
<dbReference type="GO" id="GO:0009251">
    <property type="term" value="P:glucan catabolic process"/>
    <property type="evidence" value="ECO:0007669"/>
    <property type="project" value="TreeGrafter"/>
</dbReference>
<feature type="region of interest" description="Disordered" evidence="3">
    <location>
        <begin position="411"/>
        <end position="450"/>
    </location>
</feature>
<evidence type="ECO:0000313" key="8">
    <source>
        <dbReference type="Proteomes" id="UP000182783"/>
    </source>
</evidence>
<organism evidence="6 8">
    <name type="scientific">Paenibacillus jilunlii</name>
    <dbReference type="NCBI Taxonomy" id="682956"/>
    <lineage>
        <taxon>Bacteria</taxon>
        <taxon>Bacillati</taxon>
        <taxon>Bacillota</taxon>
        <taxon>Bacilli</taxon>
        <taxon>Bacillales</taxon>
        <taxon>Paenibacillaceae</taxon>
        <taxon>Paenibacillus</taxon>
    </lineage>
</organism>
<dbReference type="AlphaFoldDB" id="A0A1G9XBK5"/>
<dbReference type="Proteomes" id="UP000070252">
    <property type="component" value="Unassembled WGS sequence"/>
</dbReference>
<dbReference type="GO" id="GO:0008422">
    <property type="term" value="F:beta-glucosidase activity"/>
    <property type="evidence" value="ECO:0007669"/>
    <property type="project" value="TreeGrafter"/>
</dbReference>
<dbReference type="Gene3D" id="3.20.20.300">
    <property type="entry name" value="Glycoside hydrolase, family 3, N-terminal domain"/>
    <property type="match status" value="1"/>
</dbReference>
<dbReference type="SMART" id="SM01217">
    <property type="entry name" value="Fn3_like"/>
    <property type="match status" value="1"/>
</dbReference>
<comment type="similarity">
    <text evidence="1">Belongs to the glycosyl hydrolase 3 family.</text>
</comment>
<accession>A0A1G9XBK5</accession>
<reference evidence="6 8" key="2">
    <citation type="submission" date="2016-10" db="EMBL/GenBank/DDBJ databases">
        <authorList>
            <person name="de Groot N.N."/>
        </authorList>
    </citation>
    <scope>NUCLEOTIDE SEQUENCE [LARGE SCALE GENOMIC DNA]</scope>
    <source>
        <strain evidence="6 8">CGMCC 1.10239</strain>
    </source>
</reference>
<dbReference type="InterPro" id="IPR002772">
    <property type="entry name" value="Glyco_hydro_3_C"/>
</dbReference>
<dbReference type="InterPro" id="IPR026891">
    <property type="entry name" value="Fn3-like"/>
</dbReference>
<dbReference type="FunFam" id="2.60.40.10:FF:000495">
    <property type="entry name" value="Periplasmic beta-glucosidase"/>
    <property type="match status" value="1"/>
</dbReference>
<proteinExistence type="inferred from homology"/>
<sequence length="812" mass="86383">MIYKDPSRPPAERAEHLLGLMTLEEKAAQLVQPFGWQAYEHTDGEITLTEDFKRQVAETGIGSLYGMLRADPWTGVTLASGLSPRQGAEAVNALQRYAIENSRLGIPILIGEECSHGHMAIGATVFPVPLSLGSSWNVDLYREMCRAVALETRSQGGTVTYSPVLDVVRDPRWGRTEECFGEDAYLISELAVASVEGLQGESLSSQESVGATLKHFVGYGSSEGGRNAGPVHMGWRELLEVDLLPFKKAVEAGAVSIMPAYNEIDGVPCTTNTALMEDILRGAWGFDGLVITDCGAIEMLAAGHDVAEDGLDASVQAINAGIDMEMSGAMFGKHLVNAVRTGKLAEAVLDRAVQRVLELKFKLGLFEQPYADPDAAEKFIGSVKHRELARKLAAESIILLKNDGGMLPLAGSSSGTGGTDSAGGRLPLTGSSSSTGSANSSSGIGNAGSAVSGTGGSGKVAVIGPNADAPYNQLGDYTSPQQRSSIVTVLDGVRSKLGPERVLYAPGCRIKGDSREGFEAALACAEQADTVVMVLGGSSARDFGEGTIDLKTGASKVTEHSWSDMDCGEGIDRISLALSGVQLELVQEIHKLGKPLVVVYINGRPVSEPWIEEHADAILEAWYPGQEGGHAVADILFGDVNPSGRLTISWPKDAGQLPVYYNGKRSRGKRYLEADSQPRYPFGFGLSYTSFSYSDLKVEPQAIAADETATVTVRVQNTGELTGAEVVQLYISDIASKVSRPAKELKGFRKITLSPGESQIVEFEIGAEQLQYIGPDYQPVVEPGAFKILVGSHVNDVLEQDLNVMEGTHGTD</sequence>
<protein>
    <submittedName>
        <fullName evidence="6">Beta-glucosidase</fullName>
    </submittedName>
    <submittedName>
        <fullName evidence="5">Glycosyl hydrolase family 3</fullName>
    </submittedName>
</protein>
<dbReference type="Pfam" id="PF14310">
    <property type="entry name" value="Fn3-like"/>
    <property type="match status" value="1"/>
</dbReference>
<reference evidence="5 7" key="1">
    <citation type="submission" date="2015-08" db="EMBL/GenBank/DDBJ databases">
        <title>Genome of Paenibacillus jilunlii.</title>
        <authorList>
            <person name="Sant'Anna F.H."/>
            <person name="Ambrosini A."/>
            <person name="Souza R."/>
            <person name="Bach E."/>
            <person name="Fernandes G."/>
            <person name="Balsanelli E."/>
            <person name="Baura V.A."/>
            <person name="Pedrosa F.O."/>
            <person name="Souza E.M."/>
            <person name="Passaglia L."/>
        </authorList>
    </citation>
    <scope>NUCLEOTIDE SEQUENCE [LARGE SCALE GENOMIC DNA]</scope>
    <source>
        <strain evidence="5 7">DSM 23019</strain>
    </source>
</reference>
<gene>
    <name evidence="5" type="ORF">AML91_18440</name>
    <name evidence="6" type="ORF">SAMN05216191_12190</name>
</gene>
<dbReference type="OrthoDB" id="9805821at2"/>
<keyword evidence="2 5" id="KW-0378">Hydrolase</keyword>
<dbReference type="PANTHER" id="PTHR30620">
    <property type="entry name" value="PERIPLASMIC BETA-GLUCOSIDASE-RELATED"/>
    <property type="match status" value="1"/>
</dbReference>